<dbReference type="SUPFAM" id="SSF57840">
    <property type="entry name" value="Ribosomal protein L36"/>
    <property type="match status" value="1"/>
</dbReference>
<evidence type="ECO:0000313" key="6">
    <source>
        <dbReference type="EMBL" id="KAE8937859.1"/>
    </source>
</evidence>
<dbReference type="InterPro" id="IPR052010">
    <property type="entry name" value="Ribosomal_LSU_bL36"/>
</dbReference>
<dbReference type="EMBL" id="QXGA01000506">
    <property type="protein sequence ID" value="KAE9144914.1"/>
    <property type="molecule type" value="Genomic_DNA"/>
</dbReference>
<dbReference type="EMBL" id="QXGF01000605">
    <property type="protein sequence ID" value="KAE8937859.1"/>
    <property type="molecule type" value="Genomic_DNA"/>
</dbReference>
<dbReference type="NCBIfam" id="TIGR01022">
    <property type="entry name" value="rpmJ_bact"/>
    <property type="match status" value="1"/>
</dbReference>
<dbReference type="GO" id="GO:0003735">
    <property type="term" value="F:structural constituent of ribosome"/>
    <property type="evidence" value="ECO:0007669"/>
    <property type="project" value="InterPro"/>
</dbReference>
<dbReference type="PANTHER" id="PTHR18804">
    <property type="entry name" value="RIBOSOMAL PROTEIN"/>
    <property type="match status" value="1"/>
</dbReference>
<name>A0A6A3EWQ0_9STRA</name>
<evidence type="ECO:0000256" key="2">
    <source>
        <dbReference type="ARBA" id="ARBA00022980"/>
    </source>
</evidence>
<evidence type="ECO:0000256" key="1">
    <source>
        <dbReference type="ARBA" id="ARBA00007645"/>
    </source>
</evidence>
<evidence type="ECO:0000256" key="3">
    <source>
        <dbReference type="ARBA" id="ARBA00023274"/>
    </source>
</evidence>
<dbReference type="Pfam" id="PF00444">
    <property type="entry name" value="Ribosomal_L36"/>
    <property type="match status" value="1"/>
</dbReference>
<evidence type="ECO:0000313" key="7">
    <source>
        <dbReference type="EMBL" id="KAE9144914.1"/>
    </source>
</evidence>
<evidence type="ECO:0000313" key="8">
    <source>
        <dbReference type="Proteomes" id="UP000429523"/>
    </source>
</evidence>
<evidence type="ECO:0000313" key="9">
    <source>
        <dbReference type="Proteomes" id="UP000440732"/>
    </source>
</evidence>
<proteinExistence type="inferred from homology"/>
<keyword evidence="3 4" id="KW-0687">Ribonucleoprotein</keyword>
<evidence type="ECO:0000256" key="5">
    <source>
        <dbReference type="SAM" id="MobiDB-lite"/>
    </source>
</evidence>
<accession>A0A6A3EWQ0</accession>
<dbReference type="GO" id="GO:0005840">
    <property type="term" value="C:ribosome"/>
    <property type="evidence" value="ECO:0007669"/>
    <property type="project" value="UniProtKB-KW"/>
</dbReference>
<dbReference type="InterPro" id="IPR000473">
    <property type="entry name" value="Ribosomal_bL36"/>
</dbReference>
<comment type="similarity">
    <text evidence="1 4">Belongs to the bacterial ribosomal protein bL36 family.</text>
</comment>
<keyword evidence="2 4" id="KW-0689">Ribosomal protein</keyword>
<evidence type="ECO:0000256" key="4">
    <source>
        <dbReference type="RuleBase" id="RU000570"/>
    </source>
</evidence>
<feature type="compositionally biased region" description="Low complexity" evidence="5">
    <location>
        <begin position="39"/>
        <end position="53"/>
    </location>
</feature>
<dbReference type="GO" id="GO:0006412">
    <property type="term" value="P:translation"/>
    <property type="evidence" value="ECO:0007669"/>
    <property type="project" value="InterPro"/>
</dbReference>
<dbReference type="Proteomes" id="UP000429523">
    <property type="component" value="Unassembled WGS sequence"/>
</dbReference>
<feature type="region of interest" description="Disordered" evidence="5">
    <location>
        <begin position="24"/>
        <end position="54"/>
    </location>
</feature>
<reference evidence="8 9" key="1">
    <citation type="submission" date="2018-08" db="EMBL/GenBank/DDBJ databases">
        <title>Genomic investigation of the strawberry pathogen Phytophthora fragariae indicates pathogenicity is determined by transcriptional variation in three key races.</title>
        <authorList>
            <person name="Adams T.M."/>
            <person name="Armitage A.D."/>
            <person name="Sobczyk M.K."/>
            <person name="Bates H.J."/>
            <person name="Dunwell J.M."/>
            <person name="Nellist C.F."/>
            <person name="Harrison R.J."/>
        </authorList>
    </citation>
    <scope>NUCLEOTIDE SEQUENCE [LARGE SCALE GENOMIC DNA]</scope>
    <source>
        <strain evidence="7 9">NOV-5</strain>
        <strain evidence="6 8">NOV-9</strain>
    </source>
</reference>
<protein>
    <recommendedName>
        <fullName evidence="4">Ribosomal protein</fullName>
    </recommendedName>
</protein>
<organism evidence="6 8">
    <name type="scientific">Phytophthora fragariae</name>
    <dbReference type="NCBI Taxonomy" id="53985"/>
    <lineage>
        <taxon>Eukaryota</taxon>
        <taxon>Sar</taxon>
        <taxon>Stramenopiles</taxon>
        <taxon>Oomycota</taxon>
        <taxon>Peronosporomycetes</taxon>
        <taxon>Peronosporales</taxon>
        <taxon>Peronosporaceae</taxon>
        <taxon>Phytophthora</taxon>
    </lineage>
</organism>
<comment type="caution">
    <text evidence="6">The sequence shown here is derived from an EMBL/GenBank/DDBJ whole genome shotgun (WGS) entry which is preliminary data.</text>
</comment>
<dbReference type="GO" id="GO:1990904">
    <property type="term" value="C:ribonucleoprotein complex"/>
    <property type="evidence" value="ECO:0007669"/>
    <property type="project" value="UniProtKB-KW"/>
</dbReference>
<sequence length="146" mass="16131">MRVNSTVSLTCNCGVSNTKWSKRTPGYGRVRQTKSAAESHSWTRSTSSRSHSTAMKVRSSVKRMCDGCKVVRRRRKVYVICDRSPKHKQRQGFHTSALAAESQEGAIAAITSPNASFQAALKQLQFPGLAPFKAFRDAAIEIPKLC</sequence>
<dbReference type="Proteomes" id="UP000440732">
    <property type="component" value="Unassembled WGS sequence"/>
</dbReference>
<dbReference type="InterPro" id="IPR035977">
    <property type="entry name" value="Ribosomal_bL36_sp"/>
</dbReference>
<gene>
    <name evidence="7" type="ORF">PF006_g10189</name>
    <name evidence="6" type="ORF">PF009_g12240</name>
</gene>
<dbReference type="PROSITE" id="PS00828">
    <property type="entry name" value="RIBOSOMAL_L36"/>
    <property type="match status" value="1"/>
</dbReference>
<dbReference type="PANTHER" id="PTHR18804:SF16">
    <property type="entry name" value="RIBOSOMAL PROTEIN"/>
    <property type="match status" value="1"/>
</dbReference>
<dbReference type="HAMAP" id="MF_00251">
    <property type="entry name" value="Ribosomal_bL36"/>
    <property type="match status" value="1"/>
</dbReference>
<dbReference type="AlphaFoldDB" id="A0A6A3EWQ0"/>